<feature type="region of interest" description="Disordered" evidence="1">
    <location>
        <begin position="432"/>
        <end position="466"/>
    </location>
</feature>
<organism evidence="2 3">
    <name type="scientific">Streptomyces fragilis</name>
    <dbReference type="NCBI Taxonomy" id="67301"/>
    <lineage>
        <taxon>Bacteria</taxon>
        <taxon>Bacillati</taxon>
        <taxon>Actinomycetota</taxon>
        <taxon>Actinomycetes</taxon>
        <taxon>Kitasatosporales</taxon>
        <taxon>Streptomycetaceae</taxon>
        <taxon>Streptomyces</taxon>
    </lineage>
</organism>
<evidence type="ECO:0000313" key="3">
    <source>
        <dbReference type="Proteomes" id="UP001550850"/>
    </source>
</evidence>
<proteinExistence type="predicted"/>
<dbReference type="InterPro" id="IPR021145">
    <property type="entry name" value="Portal_protein_SPP1_Gp6-like"/>
</dbReference>
<name>A0ABV2YAI3_9ACTN</name>
<dbReference type="Proteomes" id="UP001550850">
    <property type="component" value="Unassembled WGS sequence"/>
</dbReference>
<dbReference type="RefSeq" id="WP_108953761.1">
    <property type="nucleotide sequence ID" value="NZ_BEVZ01000003.1"/>
</dbReference>
<keyword evidence="3" id="KW-1185">Reference proteome</keyword>
<comment type="caution">
    <text evidence="2">The sequence shown here is derived from an EMBL/GenBank/DDBJ whole genome shotgun (WGS) entry which is preliminary data.</text>
</comment>
<dbReference type="Pfam" id="PF05133">
    <property type="entry name" value="SPP1_portal"/>
    <property type="match status" value="1"/>
</dbReference>
<sequence length="466" mass="52148">MTDLTIAVNEILDRRNEYTTAEEYYEGTAEEVFTSVAMSRALHRTGNRFRLNFAATPVDTVNNRLEIASVSAVSPEAGSYLDRVWASNELVLETGEIHKRALIYGDAYLIVWPEGDTLQVHYNSPKTTVVLYDEENPRLKRCAAKVWEISIHEKNAVKTRTRVNLYYSDRIEKYISRAEKLPHTPKDSDFLPFVDDFTDSNGVMKHNLGELPVFHFRTERPKGKPEHLGAYGAQDAINKLMVGQMAANDFHSFPQRYALAAEGSSESADFDSGNESISANNSPGEMAIFQGIKEVGQFKVADPNTFLEPFKAYVRAMASTTSTPLHYFEPTGNIPSGEALRTAEAPLVKKVRNRQLSFGSTWREVFTFILKAGGFKEDVQVHWKPVETFDTKEAMEIAYKKIQIGIPLEQVAAEMGYDAALVKTWMAEKESAQIQAGNELPGESESHNVQPKDTTGVPDNPYEQAA</sequence>
<reference evidence="2 3" key="1">
    <citation type="submission" date="2024-06" db="EMBL/GenBank/DDBJ databases">
        <title>The Natural Products Discovery Center: Release of the First 8490 Sequenced Strains for Exploring Actinobacteria Biosynthetic Diversity.</title>
        <authorList>
            <person name="Kalkreuter E."/>
            <person name="Kautsar S.A."/>
            <person name="Yang D."/>
            <person name="Bader C.D."/>
            <person name="Teijaro C.N."/>
            <person name="Fluegel L."/>
            <person name="Davis C.M."/>
            <person name="Simpson J.R."/>
            <person name="Lauterbach L."/>
            <person name="Steele A.D."/>
            <person name="Gui C."/>
            <person name="Meng S."/>
            <person name="Li G."/>
            <person name="Viehrig K."/>
            <person name="Ye F."/>
            <person name="Su P."/>
            <person name="Kiefer A.F."/>
            <person name="Nichols A."/>
            <person name="Cepeda A.J."/>
            <person name="Yan W."/>
            <person name="Fan B."/>
            <person name="Jiang Y."/>
            <person name="Adhikari A."/>
            <person name="Zheng C.-J."/>
            <person name="Schuster L."/>
            <person name="Cowan T.M."/>
            <person name="Smanski M.J."/>
            <person name="Chevrette M.G."/>
            <person name="De Carvalho L.P.S."/>
            <person name="Shen B."/>
        </authorList>
    </citation>
    <scope>NUCLEOTIDE SEQUENCE [LARGE SCALE GENOMIC DNA]</scope>
    <source>
        <strain evidence="2 3">NPDC038104</strain>
    </source>
</reference>
<evidence type="ECO:0000256" key="1">
    <source>
        <dbReference type="SAM" id="MobiDB-lite"/>
    </source>
</evidence>
<gene>
    <name evidence="2" type="ORF">AB0E65_00630</name>
</gene>
<protein>
    <submittedName>
        <fullName evidence="2">Phage portal protein</fullName>
    </submittedName>
</protein>
<dbReference type="EMBL" id="JBEZUR010000001">
    <property type="protein sequence ID" value="MEU3552734.1"/>
    <property type="molecule type" value="Genomic_DNA"/>
</dbReference>
<accession>A0ABV2YAI3</accession>
<evidence type="ECO:0000313" key="2">
    <source>
        <dbReference type="EMBL" id="MEU3552734.1"/>
    </source>
</evidence>